<proteinExistence type="predicted"/>
<dbReference type="EMBL" id="BART01014974">
    <property type="protein sequence ID" value="GAG79058.1"/>
    <property type="molecule type" value="Genomic_DNA"/>
</dbReference>
<gene>
    <name evidence="1" type="ORF">S01H4_29365</name>
</gene>
<comment type="caution">
    <text evidence="1">The sequence shown here is derived from an EMBL/GenBank/DDBJ whole genome shotgun (WGS) entry which is preliminary data.</text>
</comment>
<feature type="non-terminal residue" evidence="1">
    <location>
        <position position="64"/>
    </location>
</feature>
<evidence type="ECO:0000313" key="1">
    <source>
        <dbReference type="EMBL" id="GAG79058.1"/>
    </source>
</evidence>
<accession>X1B4F5</accession>
<protein>
    <submittedName>
        <fullName evidence="1">Uncharacterized protein</fullName>
    </submittedName>
</protein>
<feature type="non-terminal residue" evidence="1">
    <location>
        <position position="1"/>
    </location>
</feature>
<reference evidence="1" key="1">
    <citation type="journal article" date="2014" name="Front. Microbiol.">
        <title>High frequency of phylogenetically diverse reductive dehalogenase-homologous genes in deep subseafloor sedimentary metagenomes.</title>
        <authorList>
            <person name="Kawai M."/>
            <person name="Futagami T."/>
            <person name="Toyoda A."/>
            <person name="Takaki Y."/>
            <person name="Nishi S."/>
            <person name="Hori S."/>
            <person name="Arai W."/>
            <person name="Tsubouchi T."/>
            <person name="Morono Y."/>
            <person name="Uchiyama I."/>
            <person name="Ito T."/>
            <person name="Fujiyama A."/>
            <person name="Inagaki F."/>
            <person name="Takami H."/>
        </authorList>
    </citation>
    <scope>NUCLEOTIDE SEQUENCE</scope>
    <source>
        <strain evidence="1">Expedition CK06-06</strain>
    </source>
</reference>
<organism evidence="1">
    <name type="scientific">marine sediment metagenome</name>
    <dbReference type="NCBI Taxonomy" id="412755"/>
    <lineage>
        <taxon>unclassified sequences</taxon>
        <taxon>metagenomes</taxon>
        <taxon>ecological metagenomes</taxon>
    </lineage>
</organism>
<name>X1B4F5_9ZZZZ</name>
<sequence length="64" mass="7016">LVWHSGFSQWNDNFEDGDFVLNPSWTGNTAEFKIEDSALKLAAPAVSGLAYLSTPSENINNAAW</sequence>
<dbReference type="AlphaFoldDB" id="X1B4F5"/>